<organism evidence="7 8">
    <name type="scientific">Teredinibacter turnerae (strain ATCC 39867 / T7901)</name>
    <dbReference type="NCBI Taxonomy" id="377629"/>
    <lineage>
        <taxon>Bacteria</taxon>
        <taxon>Pseudomonadati</taxon>
        <taxon>Pseudomonadota</taxon>
        <taxon>Gammaproteobacteria</taxon>
        <taxon>Cellvibrionales</taxon>
        <taxon>Cellvibrionaceae</taxon>
        <taxon>Teredinibacter</taxon>
    </lineage>
</organism>
<dbReference type="STRING" id="377629.TERTU_4690"/>
<evidence type="ECO:0000256" key="3">
    <source>
        <dbReference type="ARBA" id="ARBA00022630"/>
    </source>
</evidence>
<dbReference type="PRINTS" id="PR00411">
    <property type="entry name" value="PNDRDTASEI"/>
</dbReference>
<dbReference type="OrthoDB" id="9768666at2"/>
<dbReference type="PRINTS" id="PR00368">
    <property type="entry name" value="FADPNR"/>
</dbReference>
<evidence type="ECO:0000313" key="7">
    <source>
        <dbReference type="EMBL" id="ACR12730.1"/>
    </source>
</evidence>
<dbReference type="InterPro" id="IPR016156">
    <property type="entry name" value="FAD/NAD-linked_Rdtase_dimer_sf"/>
</dbReference>
<keyword evidence="3" id="KW-0285">Flavoprotein</keyword>
<gene>
    <name evidence="7" type="ordered locus">TERTU_4690</name>
</gene>
<dbReference type="Proteomes" id="UP000009080">
    <property type="component" value="Chromosome"/>
</dbReference>
<evidence type="ECO:0000256" key="4">
    <source>
        <dbReference type="ARBA" id="ARBA00022827"/>
    </source>
</evidence>
<evidence type="ECO:0000256" key="1">
    <source>
        <dbReference type="ARBA" id="ARBA00001974"/>
    </source>
</evidence>
<evidence type="ECO:0000259" key="6">
    <source>
        <dbReference type="Pfam" id="PF18267"/>
    </source>
</evidence>
<dbReference type="PANTHER" id="PTHR43429:SF3">
    <property type="entry name" value="NITRITE REDUCTASE [NAD(P)H]"/>
    <property type="match status" value="1"/>
</dbReference>
<evidence type="ECO:0000313" key="8">
    <source>
        <dbReference type="Proteomes" id="UP000009080"/>
    </source>
</evidence>
<dbReference type="GO" id="GO:0016491">
    <property type="term" value="F:oxidoreductase activity"/>
    <property type="evidence" value="ECO:0007669"/>
    <property type="project" value="InterPro"/>
</dbReference>
<dbReference type="InterPro" id="IPR023753">
    <property type="entry name" value="FAD/NAD-binding_dom"/>
</dbReference>
<comment type="cofactor">
    <cofactor evidence="1">
        <name>FAD</name>
        <dbReference type="ChEBI" id="CHEBI:57692"/>
    </cofactor>
</comment>
<dbReference type="PANTHER" id="PTHR43429">
    <property type="entry name" value="PYRIDINE NUCLEOTIDE-DISULFIDE OXIDOREDUCTASE DOMAIN-CONTAINING"/>
    <property type="match status" value="1"/>
</dbReference>
<dbReference type="HOGENOM" id="CLU_003291_4_4_6"/>
<feature type="domain" description="NADH-rubredoxin oxidoreductase C-terminal" evidence="6">
    <location>
        <begin position="330"/>
        <end position="390"/>
    </location>
</feature>
<dbReference type="AlphaFoldDB" id="C5BKH2"/>
<dbReference type="Gene3D" id="3.30.390.30">
    <property type="match status" value="1"/>
</dbReference>
<feature type="domain" description="FAD/NAD(P)-binding" evidence="5">
    <location>
        <begin position="17"/>
        <end position="292"/>
    </location>
</feature>
<sequence>MENSQRHSQRQDTRLELVIVGNGMATGRLLDELLKRGCGQFRITVIGDEPEGSYNRIMLSPVLAGETERATIIHKSPAWFAAQGIRFIAGKRGTQIDKDKQIITLDDGQRLAFDQLVIATGSRPAAIPAKNQTLENIFSFRTLVDVDTITSAARNAANAVVIGGGLLGLEAAYGLALKGVAVTVVHRSGWPLNRQLDATAGAMLQSVMAAKGVAFALSAEVASFEGDHTGAVNKVVLNDGRELDCDLAIIATGITPNRELGQDSDIACGRGVQVDALMQTSAANISALGECCEFEGETFGLVEPIWHQCVTLADRLCGNRLTPFRNPQVATKLKVSGVQLYSAGEYITRPEHREIVLHDCRHQVYRKLLLHENTLVGVVLFGDTRDGNTYFEWLSAAQTLPVQVSTLTLGKSFLTESTPVQLPQAAAIP</sequence>
<keyword evidence="8" id="KW-1185">Reference proteome</keyword>
<accession>C5BKH2</accession>
<dbReference type="eggNOG" id="COG1251">
    <property type="taxonomic scope" value="Bacteria"/>
</dbReference>
<reference evidence="7 8" key="1">
    <citation type="journal article" date="2009" name="PLoS ONE">
        <title>The complete genome of Teredinibacter turnerae T7901: an intracellular endosymbiont of marine wood-boring bivalves (shipworms).</title>
        <authorList>
            <person name="Yang J.C."/>
            <person name="Madupu R."/>
            <person name="Durkin A.S."/>
            <person name="Ekborg N.A."/>
            <person name="Pedamallu C.S."/>
            <person name="Hostetler J.B."/>
            <person name="Radune D."/>
            <person name="Toms B.S."/>
            <person name="Henrissat B."/>
            <person name="Coutinho P.M."/>
            <person name="Schwarz S."/>
            <person name="Field L."/>
            <person name="Trindade-Silva A.E."/>
            <person name="Soares C.A.G."/>
            <person name="Elshahawi S."/>
            <person name="Hanora A."/>
            <person name="Schmidt E.W."/>
            <person name="Haygood M.G."/>
            <person name="Posfai J."/>
            <person name="Benner J."/>
            <person name="Madinger C."/>
            <person name="Nove J."/>
            <person name="Anton B."/>
            <person name="Chaudhary K."/>
            <person name="Foster J."/>
            <person name="Holman A."/>
            <person name="Kumar S."/>
            <person name="Lessard P.A."/>
            <person name="Luyten Y.A."/>
            <person name="Slatko B."/>
            <person name="Wood N."/>
            <person name="Wu B."/>
            <person name="Teplitski M."/>
            <person name="Mougous J.D."/>
            <person name="Ward N."/>
            <person name="Eisen J.A."/>
            <person name="Badger J.H."/>
            <person name="Distel D.L."/>
        </authorList>
    </citation>
    <scope>NUCLEOTIDE SEQUENCE [LARGE SCALE GENOMIC DNA]</scope>
    <source>
        <strain evidence="8">ATCC 39867 / T7901</strain>
    </source>
</reference>
<proteinExistence type="inferred from homology"/>
<dbReference type="Pfam" id="PF18267">
    <property type="entry name" value="Rubredoxin_C"/>
    <property type="match status" value="1"/>
</dbReference>
<evidence type="ECO:0000259" key="5">
    <source>
        <dbReference type="Pfam" id="PF07992"/>
    </source>
</evidence>
<dbReference type="InterPro" id="IPR036188">
    <property type="entry name" value="FAD/NAD-bd_sf"/>
</dbReference>
<protein>
    <submittedName>
        <fullName evidence="7">Nitrite reductase</fullName>
    </submittedName>
</protein>
<keyword evidence="4" id="KW-0274">FAD</keyword>
<dbReference type="Pfam" id="PF07992">
    <property type="entry name" value="Pyr_redox_2"/>
    <property type="match status" value="1"/>
</dbReference>
<dbReference type="KEGG" id="ttu:TERTU_4690"/>
<dbReference type="SUPFAM" id="SSF51905">
    <property type="entry name" value="FAD/NAD(P)-binding domain"/>
    <property type="match status" value="2"/>
</dbReference>
<dbReference type="InterPro" id="IPR050260">
    <property type="entry name" value="FAD-bd_OxRdtase"/>
</dbReference>
<dbReference type="Gene3D" id="3.50.50.60">
    <property type="entry name" value="FAD/NAD(P)-binding domain"/>
    <property type="match status" value="2"/>
</dbReference>
<comment type="similarity">
    <text evidence="2">Belongs to the FAD-dependent oxidoreductase family.</text>
</comment>
<name>C5BKH2_TERTT</name>
<evidence type="ECO:0000256" key="2">
    <source>
        <dbReference type="ARBA" id="ARBA00006442"/>
    </source>
</evidence>
<dbReference type="InterPro" id="IPR041575">
    <property type="entry name" value="Rubredoxin_C"/>
</dbReference>
<dbReference type="RefSeq" id="WP_015818842.1">
    <property type="nucleotide sequence ID" value="NC_012997.1"/>
</dbReference>
<dbReference type="EMBL" id="CP001614">
    <property type="protein sequence ID" value="ACR12730.1"/>
    <property type="molecule type" value="Genomic_DNA"/>
</dbReference>